<comment type="caution">
    <text evidence="3">The sequence shown here is derived from an EMBL/GenBank/DDBJ whole genome shotgun (WGS) entry which is preliminary data.</text>
</comment>
<dbReference type="SMART" id="SM00409">
    <property type="entry name" value="IG"/>
    <property type="match status" value="2"/>
</dbReference>
<dbReference type="GO" id="GO:0050808">
    <property type="term" value="P:synapse organization"/>
    <property type="evidence" value="ECO:0007669"/>
    <property type="project" value="TreeGrafter"/>
</dbReference>
<protein>
    <recommendedName>
        <fullName evidence="2">Ig-like domain-containing protein</fullName>
    </recommendedName>
</protein>
<dbReference type="InterPro" id="IPR013151">
    <property type="entry name" value="Immunoglobulin_dom"/>
</dbReference>
<evidence type="ECO:0000256" key="1">
    <source>
        <dbReference type="SAM" id="SignalP"/>
    </source>
</evidence>
<dbReference type="GO" id="GO:0032589">
    <property type="term" value="C:neuron projection membrane"/>
    <property type="evidence" value="ECO:0007669"/>
    <property type="project" value="TreeGrafter"/>
</dbReference>
<dbReference type="CDD" id="cd00099">
    <property type="entry name" value="IgV"/>
    <property type="match status" value="1"/>
</dbReference>
<dbReference type="SMART" id="SM00408">
    <property type="entry name" value="IGc2"/>
    <property type="match status" value="2"/>
</dbReference>
<dbReference type="InterPro" id="IPR003598">
    <property type="entry name" value="Ig_sub2"/>
</dbReference>
<dbReference type="SUPFAM" id="SSF48726">
    <property type="entry name" value="Immunoglobulin"/>
    <property type="match status" value="2"/>
</dbReference>
<dbReference type="InterPro" id="IPR003599">
    <property type="entry name" value="Ig_sub"/>
</dbReference>
<organism evidence="3 4">
    <name type="scientific">Cherax quadricarinatus</name>
    <name type="common">Australian red claw crayfish</name>
    <dbReference type="NCBI Taxonomy" id="27406"/>
    <lineage>
        <taxon>Eukaryota</taxon>
        <taxon>Metazoa</taxon>
        <taxon>Ecdysozoa</taxon>
        <taxon>Arthropoda</taxon>
        <taxon>Crustacea</taxon>
        <taxon>Multicrustacea</taxon>
        <taxon>Malacostraca</taxon>
        <taxon>Eumalacostraca</taxon>
        <taxon>Eucarida</taxon>
        <taxon>Decapoda</taxon>
        <taxon>Pleocyemata</taxon>
        <taxon>Astacidea</taxon>
        <taxon>Parastacoidea</taxon>
        <taxon>Parastacidae</taxon>
        <taxon>Cherax</taxon>
    </lineage>
</organism>
<dbReference type="CDD" id="cd00096">
    <property type="entry name" value="Ig"/>
    <property type="match status" value="1"/>
</dbReference>
<feature type="domain" description="Ig-like" evidence="2">
    <location>
        <begin position="49"/>
        <end position="145"/>
    </location>
</feature>
<dbReference type="Gene3D" id="2.60.40.10">
    <property type="entry name" value="Immunoglobulins"/>
    <property type="match status" value="2"/>
</dbReference>
<evidence type="ECO:0000259" key="2">
    <source>
        <dbReference type="PROSITE" id="PS50835"/>
    </source>
</evidence>
<dbReference type="InterPro" id="IPR007110">
    <property type="entry name" value="Ig-like_dom"/>
</dbReference>
<reference evidence="3 4" key="1">
    <citation type="journal article" date="2024" name="BMC Genomics">
        <title>Genome assembly of redclaw crayfish (Cherax quadricarinatus) provides insights into its immune adaptation and hypoxia tolerance.</title>
        <authorList>
            <person name="Liu Z."/>
            <person name="Zheng J."/>
            <person name="Li H."/>
            <person name="Fang K."/>
            <person name="Wang S."/>
            <person name="He J."/>
            <person name="Zhou D."/>
            <person name="Weng S."/>
            <person name="Chi M."/>
            <person name="Gu Z."/>
            <person name="He J."/>
            <person name="Li F."/>
            <person name="Wang M."/>
        </authorList>
    </citation>
    <scope>NUCLEOTIDE SEQUENCE [LARGE SCALE GENOMIC DNA]</scope>
    <source>
        <strain evidence="3">ZL_2023a</strain>
    </source>
</reference>
<dbReference type="PROSITE" id="PS50835">
    <property type="entry name" value="IG_LIKE"/>
    <property type="match status" value="2"/>
</dbReference>
<feature type="signal peptide" evidence="1">
    <location>
        <begin position="1"/>
        <end position="25"/>
    </location>
</feature>
<feature type="chain" id="PRO_5043541934" description="Ig-like domain-containing protein" evidence="1">
    <location>
        <begin position="26"/>
        <end position="310"/>
    </location>
</feature>
<dbReference type="FunFam" id="2.60.40.10:FF:000129">
    <property type="entry name" value="CLUMA_CG018772, isoform A"/>
    <property type="match status" value="1"/>
</dbReference>
<dbReference type="InterPro" id="IPR036179">
    <property type="entry name" value="Ig-like_dom_sf"/>
</dbReference>
<dbReference type="AlphaFoldDB" id="A0AAW0WZN6"/>
<proteinExistence type="predicted"/>
<dbReference type="PANTHER" id="PTHR23279:SF46">
    <property type="entry name" value="DEFECTIVE PROBOSCIS EXTENSION RESPONSE 10, ISOFORM A-RELATED"/>
    <property type="match status" value="1"/>
</dbReference>
<feature type="domain" description="Ig-like" evidence="2">
    <location>
        <begin position="171"/>
        <end position="265"/>
    </location>
</feature>
<dbReference type="InterPro" id="IPR013783">
    <property type="entry name" value="Ig-like_fold"/>
</dbReference>
<keyword evidence="4" id="KW-1185">Reference proteome</keyword>
<accession>A0AAW0WZN6</accession>
<dbReference type="Pfam" id="PF07686">
    <property type="entry name" value="V-set"/>
    <property type="match status" value="1"/>
</dbReference>
<sequence>MGEPTAGRLLALLLLMLSCPYSLLTISVAPEDEKTPKEEWWGETPALQPQFENTPSNITAKVGESALLPCTVSNLGDKSVTWMRQRDLHILTAGIFTYSADDRFTVVHAEDSKEWTLQVKFAMLRDSGVYECHVNSDPKISRQVVLRVREHSQLDDPALRGLPTTTTIPTPQVLIEGPAERHIQAGSVLTITCIIHHPPRQPPAHVLWFHGATNIDYDSPRGGVSIQTEKFPHKTRSQVMLSNVRDSDTGEYSCSPSDLPPTVITVHVQHGQHQAAVQQGGLSSAPVANPVTHLLLLLLLMMLQRVKTWQ</sequence>
<keyword evidence="1" id="KW-0732">Signal</keyword>
<dbReference type="EMBL" id="JARKIK010000041">
    <property type="protein sequence ID" value="KAK8737745.1"/>
    <property type="molecule type" value="Genomic_DNA"/>
</dbReference>
<gene>
    <name evidence="3" type="ORF">OTU49_004221</name>
</gene>
<evidence type="ECO:0000313" key="3">
    <source>
        <dbReference type="EMBL" id="KAK8737745.1"/>
    </source>
</evidence>
<dbReference type="PANTHER" id="PTHR23279">
    <property type="entry name" value="DEFECTIVE PROBOSCIS EXTENSION RESPONSE DPR -RELATED"/>
    <property type="match status" value="1"/>
</dbReference>
<dbReference type="InterPro" id="IPR037448">
    <property type="entry name" value="Zig-8"/>
</dbReference>
<dbReference type="Pfam" id="PF00047">
    <property type="entry name" value="ig"/>
    <property type="match status" value="1"/>
</dbReference>
<evidence type="ECO:0000313" key="4">
    <source>
        <dbReference type="Proteomes" id="UP001445076"/>
    </source>
</evidence>
<dbReference type="Proteomes" id="UP001445076">
    <property type="component" value="Unassembled WGS sequence"/>
</dbReference>
<name>A0AAW0WZN6_CHEQU</name>
<dbReference type="InterPro" id="IPR013106">
    <property type="entry name" value="Ig_V-set"/>
</dbReference>